<proteinExistence type="predicted"/>
<gene>
    <name evidence="2" type="ORF">PDE_05874</name>
</gene>
<protein>
    <submittedName>
        <fullName evidence="2">Uncharacterized protein</fullName>
    </submittedName>
</protein>
<reference evidence="2 3" key="1">
    <citation type="journal article" date="2013" name="PLoS ONE">
        <title>Genomic and secretomic analyses reveal unique features of the lignocellulolytic enzyme system of Penicillium decumbens.</title>
        <authorList>
            <person name="Liu G."/>
            <person name="Zhang L."/>
            <person name="Wei X."/>
            <person name="Zou G."/>
            <person name="Qin Y."/>
            <person name="Ma L."/>
            <person name="Li J."/>
            <person name="Zheng H."/>
            <person name="Wang S."/>
            <person name="Wang C."/>
            <person name="Xun L."/>
            <person name="Zhao G.-P."/>
            <person name="Zhou Z."/>
            <person name="Qu Y."/>
        </authorList>
    </citation>
    <scope>NUCLEOTIDE SEQUENCE [LARGE SCALE GENOMIC DNA]</scope>
    <source>
        <strain evidence="3">114-2 / CGMCC 5302</strain>
    </source>
</reference>
<feature type="region of interest" description="Disordered" evidence="1">
    <location>
        <begin position="52"/>
        <end position="89"/>
    </location>
</feature>
<feature type="compositionally biased region" description="Polar residues" evidence="1">
    <location>
        <begin position="71"/>
        <end position="89"/>
    </location>
</feature>
<dbReference type="AlphaFoldDB" id="S7ZQK4"/>
<evidence type="ECO:0000313" key="3">
    <source>
        <dbReference type="Proteomes" id="UP000019376"/>
    </source>
</evidence>
<feature type="compositionally biased region" description="Low complexity" evidence="1">
    <location>
        <begin position="52"/>
        <end position="64"/>
    </location>
</feature>
<evidence type="ECO:0000313" key="2">
    <source>
        <dbReference type="EMBL" id="EPS30921.1"/>
    </source>
</evidence>
<dbReference type="EMBL" id="KB644412">
    <property type="protein sequence ID" value="EPS30921.1"/>
    <property type="molecule type" value="Genomic_DNA"/>
</dbReference>
<dbReference type="Proteomes" id="UP000019376">
    <property type="component" value="Unassembled WGS sequence"/>
</dbReference>
<dbReference type="HOGENOM" id="CLU_2455449_0_0_1"/>
<organism evidence="2 3">
    <name type="scientific">Penicillium oxalicum (strain 114-2 / CGMCC 5302)</name>
    <name type="common">Penicillium decumbens</name>
    <dbReference type="NCBI Taxonomy" id="933388"/>
    <lineage>
        <taxon>Eukaryota</taxon>
        <taxon>Fungi</taxon>
        <taxon>Dikarya</taxon>
        <taxon>Ascomycota</taxon>
        <taxon>Pezizomycotina</taxon>
        <taxon>Eurotiomycetes</taxon>
        <taxon>Eurotiomycetidae</taxon>
        <taxon>Eurotiales</taxon>
        <taxon>Aspergillaceae</taxon>
        <taxon>Penicillium</taxon>
    </lineage>
</organism>
<accession>S7ZQK4</accession>
<sequence>MRIPYLSYRVSRMLARDTLSDQLCMAAKLSVSASDPTRENKRVEAQIQLMSRTRASTTPSASPMDLDRNAQIPTDTVHSRNFPTPVSGL</sequence>
<keyword evidence="3" id="KW-1185">Reference proteome</keyword>
<name>S7ZQK4_PENO1</name>
<evidence type="ECO:0000256" key="1">
    <source>
        <dbReference type="SAM" id="MobiDB-lite"/>
    </source>
</evidence>